<dbReference type="InterPro" id="IPR000944">
    <property type="entry name" value="Tscrpt_reg_Rrf2"/>
</dbReference>
<protein>
    <submittedName>
        <fullName evidence="7">Rrf2 family transcriptional regulator</fullName>
    </submittedName>
</protein>
<reference evidence="7 8" key="1">
    <citation type="submission" date="2014-05" db="EMBL/GenBank/DDBJ databases">
        <title>ATOL: Assembling a taxonomically balanced genome-scale reconstruction of the evolutionary history of the Enterobacteriaceae.</title>
        <authorList>
            <person name="Plunkett G.III."/>
            <person name="Neeno-Eckwall E.C."/>
            <person name="Glasner J.D."/>
            <person name="Perna N.T."/>
        </authorList>
    </citation>
    <scope>NUCLEOTIDE SEQUENCE [LARGE SCALE GENOMIC DNA]</scope>
    <source>
        <strain evidence="7 8">ATCC 33852</strain>
    </source>
</reference>
<keyword evidence="6" id="KW-0804">Transcription</keyword>
<dbReference type="PANTHER" id="PTHR33221">
    <property type="entry name" value="WINGED HELIX-TURN-HELIX TRANSCRIPTIONAL REGULATOR, RRF2 FAMILY"/>
    <property type="match status" value="1"/>
</dbReference>
<keyword evidence="2" id="KW-0001">2Fe-2S</keyword>
<evidence type="ECO:0000256" key="4">
    <source>
        <dbReference type="ARBA" id="ARBA00023014"/>
    </source>
</evidence>
<keyword evidence="8" id="KW-1185">Reference proteome</keyword>
<dbReference type="EMBL" id="JMPJ01000075">
    <property type="protein sequence ID" value="KFC77460.1"/>
    <property type="molecule type" value="Genomic_DNA"/>
</dbReference>
<keyword evidence="5" id="KW-0805">Transcription regulation</keyword>
<dbReference type="Pfam" id="PF02082">
    <property type="entry name" value="Rrf2"/>
    <property type="match status" value="1"/>
</dbReference>
<dbReference type="GO" id="GO:0005829">
    <property type="term" value="C:cytosol"/>
    <property type="evidence" value="ECO:0007669"/>
    <property type="project" value="TreeGrafter"/>
</dbReference>
<dbReference type="InterPro" id="IPR036388">
    <property type="entry name" value="WH-like_DNA-bd_sf"/>
</dbReference>
<dbReference type="InterPro" id="IPR036390">
    <property type="entry name" value="WH_DNA-bd_sf"/>
</dbReference>
<keyword evidence="1" id="KW-0678">Repressor</keyword>
<organism evidence="7 8">
    <name type="scientific">Ewingella americana (strain ATCC 33852 / DSM 4580 / CCUG 14506 / JCM 5911 / LMG 7869 / NCTC 12157 / CDC 1468-78)</name>
    <dbReference type="NCBI Taxonomy" id="910964"/>
    <lineage>
        <taxon>Bacteria</taxon>
        <taxon>Pseudomonadati</taxon>
        <taxon>Pseudomonadota</taxon>
        <taxon>Gammaproteobacteria</taxon>
        <taxon>Enterobacterales</taxon>
        <taxon>Yersiniaceae</taxon>
        <taxon>Ewingella</taxon>
    </lineage>
</organism>
<dbReference type="RefSeq" id="WP_051899607.1">
    <property type="nucleotide sequence ID" value="NZ_JMPJ01000075.1"/>
</dbReference>
<dbReference type="STRING" id="910964.GEAM_4311"/>
<keyword evidence="3" id="KW-0408">Iron</keyword>
<evidence type="ECO:0000256" key="1">
    <source>
        <dbReference type="ARBA" id="ARBA00022491"/>
    </source>
</evidence>
<evidence type="ECO:0000256" key="2">
    <source>
        <dbReference type="ARBA" id="ARBA00022714"/>
    </source>
</evidence>
<keyword evidence="2" id="KW-0479">Metal-binding</keyword>
<comment type="caution">
    <text evidence="7">The sequence shown here is derived from an EMBL/GenBank/DDBJ whole genome shotgun (WGS) entry which is preliminary data.</text>
</comment>
<evidence type="ECO:0000256" key="6">
    <source>
        <dbReference type="ARBA" id="ARBA00023163"/>
    </source>
</evidence>
<name>A0A085G165_EWIA3</name>
<evidence type="ECO:0000256" key="3">
    <source>
        <dbReference type="ARBA" id="ARBA00023004"/>
    </source>
</evidence>
<proteinExistence type="predicted"/>
<dbReference type="Proteomes" id="UP000028640">
    <property type="component" value="Unassembled WGS sequence"/>
</dbReference>
<evidence type="ECO:0000313" key="8">
    <source>
        <dbReference type="Proteomes" id="UP000028640"/>
    </source>
</evidence>
<dbReference type="OrthoDB" id="9800506at2"/>
<dbReference type="AlphaFoldDB" id="A0A085G165"/>
<dbReference type="eggNOG" id="COG1959">
    <property type="taxonomic scope" value="Bacteria"/>
</dbReference>
<dbReference type="PROSITE" id="PS51197">
    <property type="entry name" value="HTH_RRF2_2"/>
    <property type="match status" value="1"/>
</dbReference>
<evidence type="ECO:0000256" key="5">
    <source>
        <dbReference type="ARBA" id="ARBA00023015"/>
    </source>
</evidence>
<sequence length="160" mass="17454">MKRDSKLSGILHVLLHMAEQTTPVTSELLAQMMSTHPVVIRRTMAGLRERGYVSSVKGHGGGWTLTCDLNQITLAEIWRAVGEPALIALTHRHESPGCLVEQVVNQALDTASREAEALLIARLGEVTLAELSKDFHQHFSAHRSAAHRSAAHACQPEDPA</sequence>
<keyword evidence="4" id="KW-0411">Iron-sulfur</keyword>
<dbReference type="PANTHER" id="PTHR33221:SF15">
    <property type="entry name" value="HTH-TYPE TRANSCRIPTIONAL REGULATOR YWGB-RELATED"/>
    <property type="match status" value="1"/>
</dbReference>
<dbReference type="GO" id="GO:0003700">
    <property type="term" value="F:DNA-binding transcription factor activity"/>
    <property type="evidence" value="ECO:0007669"/>
    <property type="project" value="TreeGrafter"/>
</dbReference>
<accession>A0A085G165</accession>
<dbReference type="Gene3D" id="1.10.10.10">
    <property type="entry name" value="Winged helix-like DNA-binding domain superfamily/Winged helix DNA-binding domain"/>
    <property type="match status" value="1"/>
</dbReference>
<gene>
    <name evidence="7" type="ORF">GEAM_4311</name>
</gene>
<dbReference type="GO" id="GO:0051537">
    <property type="term" value="F:2 iron, 2 sulfur cluster binding"/>
    <property type="evidence" value="ECO:0007669"/>
    <property type="project" value="UniProtKB-KW"/>
</dbReference>
<evidence type="ECO:0000313" key="7">
    <source>
        <dbReference type="EMBL" id="KFC77460.1"/>
    </source>
</evidence>
<dbReference type="SUPFAM" id="SSF46785">
    <property type="entry name" value="Winged helix' DNA-binding domain"/>
    <property type="match status" value="1"/>
</dbReference>
<dbReference type="GeneID" id="78382297"/>